<keyword evidence="7 9" id="KW-0131">Cell cycle</keyword>
<feature type="coiled-coil region" evidence="10">
    <location>
        <begin position="51"/>
        <end position="85"/>
    </location>
</feature>
<comment type="caution">
    <text evidence="12">The sequence shown here is derived from an EMBL/GenBank/DDBJ whole genome shotgun (WGS) entry which is preliminary data.</text>
</comment>
<dbReference type="CDD" id="cd23784">
    <property type="entry name" value="RWD_Spc25"/>
    <property type="match status" value="1"/>
</dbReference>
<name>A0A0B1P2G6_UNCNE</name>
<evidence type="ECO:0000256" key="3">
    <source>
        <dbReference type="ARBA" id="ARBA00022618"/>
    </source>
</evidence>
<gene>
    <name evidence="12" type="ORF">EV44_g5287</name>
</gene>
<dbReference type="AlphaFoldDB" id="A0A0B1P2G6"/>
<evidence type="ECO:0000256" key="7">
    <source>
        <dbReference type="ARBA" id="ARBA00023306"/>
    </source>
</evidence>
<dbReference type="OMA" id="HEDQRMK"/>
<evidence type="ECO:0000256" key="9">
    <source>
        <dbReference type="RuleBase" id="RU367150"/>
    </source>
</evidence>
<dbReference type="STRING" id="52586.A0A0B1P2G6"/>
<reference evidence="12 13" key="1">
    <citation type="journal article" date="2014" name="BMC Genomics">
        <title>Adaptive genomic structural variation in the grape powdery mildew pathogen, Erysiphe necator.</title>
        <authorList>
            <person name="Jones L."/>
            <person name="Riaz S."/>
            <person name="Morales-Cruz A."/>
            <person name="Amrine K.C."/>
            <person name="McGuire B."/>
            <person name="Gubler W.D."/>
            <person name="Walker M.A."/>
            <person name="Cantu D."/>
        </authorList>
    </citation>
    <scope>NUCLEOTIDE SEQUENCE [LARGE SCALE GENOMIC DNA]</scope>
    <source>
        <strain evidence="13">c</strain>
    </source>
</reference>
<proteinExistence type="inferred from homology"/>
<keyword evidence="4 9" id="KW-0498">Mitosis</keyword>
<dbReference type="GO" id="GO:0005634">
    <property type="term" value="C:nucleus"/>
    <property type="evidence" value="ECO:0007669"/>
    <property type="project" value="UniProtKB-SubCell"/>
</dbReference>
<evidence type="ECO:0000256" key="2">
    <source>
        <dbReference type="ARBA" id="ARBA00022454"/>
    </source>
</evidence>
<dbReference type="Pfam" id="PF08234">
    <property type="entry name" value="Spindle_Spc25"/>
    <property type="match status" value="1"/>
</dbReference>
<accession>A0A0B1P2G6</accession>
<organism evidence="12 13">
    <name type="scientific">Uncinula necator</name>
    <name type="common">Grape powdery mildew</name>
    <dbReference type="NCBI Taxonomy" id="52586"/>
    <lineage>
        <taxon>Eukaryota</taxon>
        <taxon>Fungi</taxon>
        <taxon>Dikarya</taxon>
        <taxon>Ascomycota</taxon>
        <taxon>Pezizomycotina</taxon>
        <taxon>Leotiomycetes</taxon>
        <taxon>Erysiphales</taxon>
        <taxon>Erysiphaceae</taxon>
        <taxon>Erysiphe</taxon>
    </lineage>
</organism>
<evidence type="ECO:0000256" key="1">
    <source>
        <dbReference type="ARBA" id="ARBA00006379"/>
    </source>
</evidence>
<dbReference type="GO" id="GO:0007059">
    <property type="term" value="P:chromosome segregation"/>
    <property type="evidence" value="ECO:0007669"/>
    <property type="project" value="InterPro"/>
</dbReference>
<protein>
    <recommendedName>
        <fullName evidence="9">Kinetochore protein SPC25</fullName>
    </recommendedName>
</protein>
<keyword evidence="2 9" id="KW-0158">Chromosome</keyword>
<comment type="subunit">
    <text evidence="9">Component of the NDC80 complex.</text>
</comment>
<keyword evidence="8 9" id="KW-0137">Centromere</keyword>
<dbReference type="InterPro" id="IPR045143">
    <property type="entry name" value="Spc25"/>
</dbReference>
<comment type="subcellular location">
    <subcellularLocation>
        <location evidence="9">Nucleus</location>
    </subcellularLocation>
    <subcellularLocation>
        <location evidence="9">Chromosome</location>
        <location evidence="9">Centromere</location>
        <location evidence="9">Kinetochore</location>
    </subcellularLocation>
</comment>
<dbReference type="PANTHER" id="PTHR14281:SF0">
    <property type="entry name" value="KINETOCHORE PROTEIN SPC25"/>
    <property type="match status" value="1"/>
</dbReference>
<comment type="function">
    <text evidence="9">Acts as a component of the essential kinetochore-associated NDC80 complex, which is required for chromosome segregation and spindle checkpoint activity.</text>
</comment>
<dbReference type="HOGENOM" id="CLU_065188_0_0_1"/>
<keyword evidence="9" id="KW-0539">Nucleus</keyword>
<evidence type="ECO:0000313" key="13">
    <source>
        <dbReference type="Proteomes" id="UP000030854"/>
    </source>
</evidence>
<dbReference type="InterPro" id="IPR013255">
    <property type="entry name" value="Spc25_C"/>
</dbReference>
<dbReference type="Proteomes" id="UP000030854">
    <property type="component" value="Unassembled WGS sequence"/>
</dbReference>
<dbReference type="FunFam" id="3.30.457.50:FF:000001">
    <property type="entry name" value="Probable kinetochore protein spc25"/>
    <property type="match status" value="1"/>
</dbReference>
<dbReference type="GO" id="GO:0031262">
    <property type="term" value="C:Ndc80 complex"/>
    <property type="evidence" value="ECO:0007669"/>
    <property type="project" value="InterPro"/>
</dbReference>
<dbReference type="EMBL" id="JNVN01003563">
    <property type="protein sequence ID" value="KHJ30819.1"/>
    <property type="molecule type" value="Genomic_DNA"/>
</dbReference>
<keyword evidence="13" id="KW-1185">Reference proteome</keyword>
<comment type="similarity">
    <text evidence="1 9">Belongs to the SPC25 family.</text>
</comment>
<dbReference type="GO" id="GO:0051301">
    <property type="term" value="P:cell division"/>
    <property type="evidence" value="ECO:0007669"/>
    <property type="project" value="UniProtKB-UniRule"/>
</dbReference>
<evidence type="ECO:0000256" key="10">
    <source>
        <dbReference type="SAM" id="Coils"/>
    </source>
</evidence>
<evidence type="ECO:0000256" key="4">
    <source>
        <dbReference type="ARBA" id="ARBA00022776"/>
    </source>
</evidence>
<dbReference type="PANTHER" id="PTHR14281">
    <property type="entry name" value="KINETOCHORE PROTEIN SPC25-RELATED"/>
    <property type="match status" value="1"/>
</dbReference>
<evidence type="ECO:0000259" key="11">
    <source>
        <dbReference type="Pfam" id="PF08234"/>
    </source>
</evidence>
<keyword evidence="3 9" id="KW-0132">Cell division</keyword>
<keyword evidence="5 9" id="KW-0995">Kinetochore</keyword>
<dbReference type="Gene3D" id="3.30.457.50">
    <property type="entry name" value="Chromosome segregation protein Spc25"/>
    <property type="match status" value="1"/>
</dbReference>
<sequence>MSSLKIHPSLNSSNELSLIDSLPGINFEFDELRNRMAKFTIKFNNFIEQGRRQILDERNQFRLTIAELKEDQRMKKRDIEILAQKSNTHEKIMAKEAAETEEMKSAISSLTAQRDAQLATKETLLHQITEVQKQVDDKLAAQRAHARHLDEQARFNLPELDIWTSNLCLEIDGANQNDRLNFTFTHVDDQDWTREASFELDFSKRDYIITCCKPNLKKIDVDKVLDKLNECRDLRVLLKGMRELFVEALKN</sequence>
<evidence type="ECO:0000256" key="6">
    <source>
        <dbReference type="ARBA" id="ARBA00023054"/>
    </source>
</evidence>
<evidence type="ECO:0000256" key="8">
    <source>
        <dbReference type="ARBA" id="ARBA00023328"/>
    </source>
</evidence>
<keyword evidence="6 10" id="KW-0175">Coiled coil</keyword>
<evidence type="ECO:0000256" key="5">
    <source>
        <dbReference type="ARBA" id="ARBA00022838"/>
    </source>
</evidence>
<evidence type="ECO:0000313" key="12">
    <source>
        <dbReference type="EMBL" id="KHJ30819.1"/>
    </source>
</evidence>
<feature type="domain" description="Chromosome segregation protein Spc25 C-terminal" evidence="11">
    <location>
        <begin position="175"/>
        <end position="246"/>
    </location>
</feature>